<protein>
    <submittedName>
        <fullName evidence="1">Uncharacterized protein</fullName>
    </submittedName>
</protein>
<name>A0ABQ0JGZ1_9VIBR</name>
<dbReference type="Proteomes" id="UP000029223">
    <property type="component" value="Unassembled WGS sequence"/>
</dbReference>
<dbReference type="Pfam" id="PF06500">
    <property type="entry name" value="FrsA-like"/>
    <property type="match status" value="1"/>
</dbReference>
<accession>A0ABQ0JGZ1</accession>
<proteinExistence type="predicted"/>
<keyword evidence="2" id="KW-1185">Reference proteome</keyword>
<sequence>MEILERRRAETPSSWYRNLLRLQWAWQGIDLSSWKRHLPKLRLLITQER</sequence>
<dbReference type="InterPro" id="IPR010520">
    <property type="entry name" value="FrsA-like"/>
</dbReference>
<organism evidence="1 2">
    <name type="scientific">Vibrio variabilis</name>
    <dbReference type="NCBI Taxonomy" id="990271"/>
    <lineage>
        <taxon>Bacteria</taxon>
        <taxon>Pseudomonadati</taxon>
        <taxon>Pseudomonadota</taxon>
        <taxon>Gammaproteobacteria</taxon>
        <taxon>Vibrionales</taxon>
        <taxon>Vibrionaceae</taxon>
        <taxon>Vibrio</taxon>
    </lineage>
</organism>
<gene>
    <name evidence="1" type="ORF">JCM19239_3466</name>
</gene>
<comment type="caution">
    <text evidence="1">The sequence shown here is derived from an EMBL/GenBank/DDBJ whole genome shotgun (WGS) entry which is preliminary data.</text>
</comment>
<reference evidence="2" key="1">
    <citation type="submission" date="2014-09" db="EMBL/GenBank/DDBJ databases">
        <title>Vibrio variabilis JCM 19239. (C206) whole genome shotgun sequence.</title>
        <authorList>
            <person name="Sawabe T."/>
            <person name="Meirelles P."/>
            <person name="Nakanishi M."/>
            <person name="Sayaka M."/>
            <person name="Hattori M."/>
            <person name="Ohkuma M."/>
        </authorList>
    </citation>
    <scope>NUCLEOTIDE SEQUENCE [LARGE SCALE GENOMIC DNA]</scope>
    <source>
        <strain evidence="2">JCM 19239</strain>
    </source>
</reference>
<evidence type="ECO:0000313" key="2">
    <source>
        <dbReference type="Proteomes" id="UP000029223"/>
    </source>
</evidence>
<evidence type="ECO:0000313" key="1">
    <source>
        <dbReference type="EMBL" id="GAL28009.1"/>
    </source>
</evidence>
<dbReference type="EMBL" id="BBMS01000036">
    <property type="protein sequence ID" value="GAL28009.1"/>
    <property type="molecule type" value="Genomic_DNA"/>
</dbReference>